<reference evidence="4 5" key="1">
    <citation type="submission" date="2019-12" db="EMBL/GenBank/DDBJ databases">
        <title>The genome of Stappia indica PHM037.</title>
        <authorList>
            <person name="Kacar D."/>
            <person name="Galan B."/>
            <person name="Canedo L."/>
            <person name="Rodriguez P."/>
            <person name="de la Calle F."/>
            <person name="Garcia J.L."/>
        </authorList>
    </citation>
    <scope>NUCLEOTIDE SEQUENCE [LARGE SCALE GENOMIC DNA]</scope>
    <source>
        <strain evidence="4 5">PHM037</strain>
    </source>
</reference>
<dbReference type="Proteomes" id="UP000435648">
    <property type="component" value="Chromosome"/>
</dbReference>
<feature type="domain" description="Autotransporter" evidence="3">
    <location>
        <begin position="698"/>
        <end position="980"/>
    </location>
</feature>
<dbReference type="InterPro" id="IPR051551">
    <property type="entry name" value="Autotransporter_adhesion"/>
</dbReference>
<sequence length="980" mass="98247">MRPSRQCLLTSIAPLAVALATLSPASAQVWIGGDSTPSDPALIDGSVDLDIGFNSLGTLTILNGSVLTNNTGYVGGDVGGIGVVMVSGQASRWENLGDLVIGQYGDGALDILAGGLVTGENGYIGARPGGVGEVTVSGADGSGNASTWSLRQGLDIGLEGAGTLNVTQGGHVATDGRVGVGSWGQGTIELSDGATMSSYDAIIGITGRGEASLTSGASWTVADQFTVGLFAQGDLRIEDGASLTSRQGYVGANAGGDGNVTVTGGASWEITRFNLSLGNYGTGAMTIEDGGRVYANGGVHLGISDAAASGTLTVLGTPGSRGVLETSGFRGGSGVANVTLDGGVIRAIRDNTNFFSNYGTQQVALGVGGGIIDTDGYDIGIAPVMAGAGGLTKEGLGTLTLTGANTYGGGTTIAAGVLQLGNGGTSGSILGNVANSGVLAFNRSDAVIFGGTVGGTGGVWQVGTGQTTLGADSSALSGVSRVYDGILSVDGTLGGSFEAIGGRLQGIGQVGATTNFAGGTIAPGNSIGTLTVAGNYLGNGGTLEIETVLGDDTSATDLLVVTGDTAGSTNVRVVNLGGVGAQTTEGIRIVDVGGVSGGDFTLLGHYTFEGAPAVVAGAYAYRLQQGATSTPADGDWYLRSALINGTNPTGPLFQAGAPLYEAYATILQSFNELETLQQRVGNRTWTAGAAETGTVPEAAGADSGVWGRVVGRHASLDSRFSTTGTDFDVDIWQLQAGVDLPLFSGEQGSLVGGLSARYGTIAGDVTSMFGNGSISSAGYGLGGSLTWYGSGGFYLDAQANATWYDSDISSSTAAISLISGNSGFGYALGIEAGQRIALAPNWSVTPQAQITYSDVSYDDFTDAYGAAVSLAEGNDLTIRLGLSADYRDSWTDATGETSRIHAYGIADLYHDAMPDSRTEVAGVELVNTQDNLWGGLGIGGTYAWGDDKYAVHGQVGVNTSLIDFGNSFGLTGTVGLTVRF</sequence>
<dbReference type="NCBIfam" id="TIGR04393">
    <property type="entry name" value="rpt_T5SS_PEPC"/>
    <property type="match status" value="4"/>
</dbReference>
<dbReference type="Pfam" id="PF18883">
    <property type="entry name" value="AC_1"/>
    <property type="match status" value="1"/>
</dbReference>
<dbReference type="SUPFAM" id="SSF103515">
    <property type="entry name" value="Autotransporter"/>
    <property type="match status" value="1"/>
</dbReference>
<name>A0A857CGA0_9HYPH</name>
<accession>A0A857CGA0</accession>
<dbReference type="PROSITE" id="PS51208">
    <property type="entry name" value="AUTOTRANSPORTER"/>
    <property type="match status" value="1"/>
</dbReference>
<organism evidence="4 5">
    <name type="scientific">Stappia indica</name>
    <dbReference type="NCBI Taxonomy" id="538381"/>
    <lineage>
        <taxon>Bacteria</taxon>
        <taxon>Pseudomonadati</taxon>
        <taxon>Pseudomonadota</taxon>
        <taxon>Alphaproteobacteria</taxon>
        <taxon>Hyphomicrobiales</taxon>
        <taxon>Stappiaceae</taxon>
        <taxon>Stappia</taxon>
    </lineage>
</organism>
<dbReference type="NCBIfam" id="TIGR01414">
    <property type="entry name" value="autotrans_barl"/>
    <property type="match status" value="1"/>
</dbReference>
<dbReference type="Pfam" id="PF03797">
    <property type="entry name" value="Autotransporter"/>
    <property type="match status" value="1"/>
</dbReference>
<dbReference type="SUPFAM" id="SSF51126">
    <property type="entry name" value="Pectin lyase-like"/>
    <property type="match status" value="1"/>
</dbReference>
<dbReference type="Gene3D" id="2.160.20.20">
    <property type="match status" value="1"/>
</dbReference>
<dbReference type="SMART" id="SM00869">
    <property type="entry name" value="Autotransporter"/>
    <property type="match status" value="1"/>
</dbReference>
<dbReference type="InterPro" id="IPR043990">
    <property type="entry name" value="AC_1"/>
</dbReference>
<gene>
    <name evidence="4" type="ORF">GH266_17215</name>
</gene>
<proteinExistence type="predicted"/>
<protein>
    <submittedName>
        <fullName evidence="4">Autotransporter outer membrane beta-barrel domain-containing protein</fullName>
    </submittedName>
</protein>
<dbReference type="CDD" id="cd01344">
    <property type="entry name" value="PL2_Passenger_AT"/>
    <property type="match status" value="1"/>
</dbReference>
<evidence type="ECO:0000313" key="5">
    <source>
        <dbReference type="Proteomes" id="UP000435648"/>
    </source>
</evidence>
<keyword evidence="1 2" id="KW-0732">Signal</keyword>
<dbReference type="OrthoDB" id="6053567at2"/>
<feature type="chain" id="PRO_5032650725" evidence="2">
    <location>
        <begin position="28"/>
        <end position="980"/>
    </location>
</feature>
<dbReference type="PANTHER" id="PTHR35037:SF3">
    <property type="entry name" value="C-TERMINAL REGION OF AIDA-LIKE PROTEIN"/>
    <property type="match status" value="1"/>
</dbReference>
<dbReference type="EMBL" id="CP046908">
    <property type="protein sequence ID" value="QGZ37482.1"/>
    <property type="molecule type" value="Genomic_DNA"/>
</dbReference>
<dbReference type="InterPro" id="IPR012332">
    <property type="entry name" value="Autotransporter_pectin_lyase_C"/>
</dbReference>
<dbReference type="PANTHER" id="PTHR35037">
    <property type="entry name" value="C-TERMINAL REGION OF AIDA-LIKE PROTEIN"/>
    <property type="match status" value="1"/>
</dbReference>
<feature type="signal peptide" evidence="2">
    <location>
        <begin position="1"/>
        <end position="27"/>
    </location>
</feature>
<dbReference type="InterPro" id="IPR030895">
    <property type="entry name" value="T5SS_PEPC_rpt"/>
</dbReference>
<dbReference type="Pfam" id="PF12951">
    <property type="entry name" value="PATR"/>
    <property type="match status" value="1"/>
</dbReference>
<dbReference type="AlphaFoldDB" id="A0A857CGA0"/>
<dbReference type="GO" id="GO:0019867">
    <property type="term" value="C:outer membrane"/>
    <property type="evidence" value="ECO:0007669"/>
    <property type="project" value="InterPro"/>
</dbReference>
<dbReference type="InterPro" id="IPR036709">
    <property type="entry name" value="Autotransporte_beta_dom_sf"/>
</dbReference>
<dbReference type="InterPro" id="IPR013425">
    <property type="entry name" value="Autotrns_rpt"/>
</dbReference>
<evidence type="ECO:0000256" key="1">
    <source>
        <dbReference type="ARBA" id="ARBA00022729"/>
    </source>
</evidence>
<evidence type="ECO:0000259" key="3">
    <source>
        <dbReference type="PROSITE" id="PS51208"/>
    </source>
</evidence>
<dbReference type="Gene3D" id="2.40.128.130">
    <property type="entry name" value="Autotransporter beta-domain"/>
    <property type="match status" value="1"/>
</dbReference>
<dbReference type="NCBIfam" id="TIGR02601">
    <property type="entry name" value="autotrns_rpt"/>
    <property type="match status" value="1"/>
</dbReference>
<dbReference type="InterPro" id="IPR005546">
    <property type="entry name" value="Autotransporte_beta"/>
</dbReference>
<dbReference type="InterPro" id="IPR006315">
    <property type="entry name" value="OM_autotransptr_brl_dom"/>
</dbReference>
<dbReference type="InterPro" id="IPR011050">
    <property type="entry name" value="Pectin_lyase_fold/virulence"/>
</dbReference>
<dbReference type="KEGG" id="siw:GH266_17215"/>
<evidence type="ECO:0000256" key="2">
    <source>
        <dbReference type="SAM" id="SignalP"/>
    </source>
</evidence>
<evidence type="ECO:0000313" key="4">
    <source>
        <dbReference type="EMBL" id="QGZ37482.1"/>
    </source>
</evidence>